<dbReference type="InterPro" id="IPR006015">
    <property type="entry name" value="Universal_stress_UspA"/>
</dbReference>
<evidence type="ECO:0000256" key="1">
    <source>
        <dbReference type="ARBA" id="ARBA00008791"/>
    </source>
</evidence>
<evidence type="ECO:0000256" key="3">
    <source>
        <dbReference type="ARBA" id="ARBA00022840"/>
    </source>
</evidence>
<gene>
    <name evidence="5" type="ORF">BB31_39250</name>
</gene>
<dbReference type="InterPro" id="IPR006016">
    <property type="entry name" value="UspA"/>
</dbReference>
<keyword evidence="2" id="KW-0547">Nucleotide-binding</keyword>
<name>A0A2P2FGI2_AMYLU</name>
<proteinExistence type="inferred from homology"/>
<evidence type="ECO:0000313" key="6">
    <source>
        <dbReference type="Proteomes" id="UP000256220"/>
    </source>
</evidence>
<evidence type="ECO:0000313" key="5">
    <source>
        <dbReference type="EMBL" id="KFU75837.1"/>
    </source>
</evidence>
<dbReference type="InterPro" id="IPR014729">
    <property type="entry name" value="Rossmann-like_a/b/a_fold"/>
</dbReference>
<dbReference type="AlphaFoldDB" id="A0A2P2FGI2"/>
<dbReference type="Gene3D" id="3.40.50.620">
    <property type="entry name" value="HUPs"/>
    <property type="match status" value="2"/>
</dbReference>
<comment type="caution">
    <text evidence="5">The sequence shown here is derived from an EMBL/GenBank/DDBJ whole genome shotgun (WGS) entry which is preliminary data.</text>
</comment>
<dbReference type="GO" id="GO:0005524">
    <property type="term" value="F:ATP binding"/>
    <property type="evidence" value="ECO:0007669"/>
    <property type="project" value="UniProtKB-KW"/>
</dbReference>
<protein>
    <submittedName>
        <fullName evidence="5">Universal stress protein</fullName>
    </submittedName>
</protein>
<feature type="domain" description="UspA" evidence="4">
    <location>
        <begin position="7"/>
        <end position="145"/>
    </location>
</feature>
<evidence type="ECO:0000259" key="4">
    <source>
        <dbReference type="Pfam" id="PF00582"/>
    </source>
</evidence>
<sequence length="303" mass="32192">MPVGTERSIVTGIDGSRSAGNAAIWASDEAAKRGLPLRLVHVFTIPVVKMPGVVPSFEGVREGFESRGRAWISEVKEAVHARHADLVIETALREWNPAAALIQESARATAVVLGSRGLGGFTGMLVGSTAVALAHHGHCPIVVARDRRPDGAAPQPGPVVVGTDGSPVSEAALGFAFDEARLWNAHLTVVRTWSELVDHGAIRPHFLAVDPAEIEAADRKSTEEQVAPWREKYPDVPVEIVVRKGRPVRALLEIGTGARLLVVGSRGRGGFEGMLLGSTSQALIAHAECPVAVIRGDHFDAER</sequence>
<organism evidence="5 6">
    <name type="scientific">Amycolatopsis lurida NRRL 2430</name>
    <dbReference type="NCBI Taxonomy" id="1460371"/>
    <lineage>
        <taxon>Bacteria</taxon>
        <taxon>Bacillati</taxon>
        <taxon>Actinomycetota</taxon>
        <taxon>Actinomycetes</taxon>
        <taxon>Pseudonocardiales</taxon>
        <taxon>Pseudonocardiaceae</taxon>
        <taxon>Amycolatopsis</taxon>
    </lineage>
</organism>
<reference evidence="5 6" key="1">
    <citation type="journal article" date="2014" name="Genome Announc.">
        <title>Draft Genome Sequence of Amycolatopsis lurida NRRL 2430, Producer of the Glycopeptide Family Antibiotic Ristocetin.</title>
        <authorList>
            <person name="Kwun M.J."/>
            <person name="Hong H.J."/>
        </authorList>
    </citation>
    <scope>NUCLEOTIDE SEQUENCE [LARGE SCALE GENOMIC DNA]</scope>
    <source>
        <strain evidence="5 6">NRRL 2430</strain>
    </source>
</reference>
<comment type="similarity">
    <text evidence="1">Belongs to the universal stress protein A family.</text>
</comment>
<dbReference type="Pfam" id="PF00582">
    <property type="entry name" value="Usp"/>
    <property type="match status" value="2"/>
</dbReference>
<dbReference type="PANTHER" id="PTHR46268">
    <property type="entry name" value="STRESS RESPONSE PROTEIN NHAX"/>
    <property type="match status" value="1"/>
</dbReference>
<accession>A0A2P2FGI2</accession>
<keyword evidence="3" id="KW-0067">ATP-binding</keyword>
<dbReference type="PANTHER" id="PTHR46268:SF27">
    <property type="entry name" value="UNIVERSAL STRESS PROTEIN RV2623"/>
    <property type="match status" value="1"/>
</dbReference>
<dbReference type="PRINTS" id="PR01438">
    <property type="entry name" value="UNVRSLSTRESS"/>
</dbReference>
<evidence type="ECO:0000256" key="2">
    <source>
        <dbReference type="ARBA" id="ARBA00022741"/>
    </source>
</evidence>
<dbReference type="RefSeq" id="WP_034323228.1">
    <property type="nucleotide sequence ID" value="NZ_JFBM01000054.1"/>
</dbReference>
<keyword evidence="6" id="KW-1185">Reference proteome</keyword>
<dbReference type="SUPFAM" id="SSF52402">
    <property type="entry name" value="Adenine nucleotide alpha hydrolases-like"/>
    <property type="match status" value="2"/>
</dbReference>
<dbReference type="EMBL" id="JFBM01000054">
    <property type="protein sequence ID" value="KFU75837.1"/>
    <property type="molecule type" value="Genomic_DNA"/>
</dbReference>
<feature type="domain" description="UspA" evidence="4">
    <location>
        <begin position="158"/>
        <end position="295"/>
    </location>
</feature>
<dbReference type="Proteomes" id="UP000256220">
    <property type="component" value="Unassembled WGS sequence"/>
</dbReference>